<reference evidence="3" key="1">
    <citation type="submission" date="2020-06" db="EMBL/GenBank/DDBJ databases">
        <authorList>
            <consortium name="Plant Systems Biology data submission"/>
        </authorList>
    </citation>
    <scope>NUCLEOTIDE SEQUENCE</scope>
    <source>
        <strain evidence="3">D6</strain>
    </source>
</reference>
<dbReference type="Pfam" id="PF00144">
    <property type="entry name" value="Beta-lactamase"/>
    <property type="match status" value="1"/>
</dbReference>
<evidence type="ECO:0000259" key="2">
    <source>
        <dbReference type="Pfam" id="PF00144"/>
    </source>
</evidence>
<dbReference type="EMBL" id="CAICTM010000415">
    <property type="protein sequence ID" value="CAB9510032.1"/>
    <property type="molecule type" value="Genomic_DNA"/>
</dbReference>
<proteinExistence type="predicted"/>
<keyword evidence="1" id="KW-0732">Signal</keyword>
<feature type="signal peptide" evidence="1">
    <location>
        <begin position="1"/>
        <end position="29"/>
    </location>
</feature>
<protein>
    <submittedName>
        <fullName evidence="3">Beta-lactamase</fullName>
    </submittedName>
</protein>
<sequence>MTNPLPSTLAVAFWSLLFLLSLSSRPVFGLTEDKIAAFHSKIASELQAAKIRGAAYAFRGPGMDGPVLGAYGLTASSDDSPPMETDTAFQLASLSKPFTGAAVGTLLEQGLLSSLDDDICNVFNDTGPTLADGSVNTACRNPAYPDIPVTWRMIVTHRSSMVRGLPRAAGDVEVSYGPTGVNYIVEVAGNPTCPIDDVVQFYEDLLVDKDTETTVGQSDGYNVHWYSLAEQDVGGIWNASYPPGQREEYSNVAVGYIAALVEHLTEQAFPDYAQDNVFAVVGMNQTAWFHTDLSNDTIVAMPTYPYDDATESWTDVGHYCWANYADGQLHSSIQDLAAYADLLVDSYGVGTLWSNETAWEYVFGCQAEDETGTRISEQDCEFALSWGYLNNEKKATMGWPHPFEQLDWTNGMVHDGSEFGIATDAFILPEAKSYSIILFSTEGVDVDYFVEGIIHEGMSSLLDMGAPAGSPVVLMVVLWSLFN</sequence>
<dbReference type="InterPro" id="IPR050789">
    <property type="entry name" value="Diverse_Enzym_Activities"/>
</dbReference>
<dbReference type="InterPro" id="IPR012338">
    <property type="entry name" value="Beta-lactam/transpept-like"/>
</dbReference>
<feature type="domain" description="Beta-lactamase-related" evidence="2">
    <location>
        <begin position="47"/>
        <end position="363"/>
    </location>
</feature>
<organism evidence="3 4">
    <name type="scientific">Seminavis robusta</name>
    <dbReference type="NCBI Taxonomy" id="568900"/>
    <lineage>
        <taxon>Eukaryota</taxon>
        <taxon>Sar</taxon>
        <taxon>Stramenopiles</taxon>
        <taxon>Ochrophyta</taxon>
        <taxon>Bacillariophyta</taxon>
        <taxon>Bacillariophyceae</taxon>
        <taxon>Bacillariophycidae</taxon>
        <taxon>Naviculales</taxon>
        <taxon>Naviculaceae</taxon>
        <taxon>Seminavis</taxon>
    </lineage>
</organism>
<feature type="chain" id="PRO_5040469300" evidence="1">
    <location>
        <begin position="30"/>
        <end position="483"/>
    </location>
</feature>
<accession>A0A9N8DW17</accession>
<evidence type="ECO:0000313" key="4">
    <source>
        <dbReference type="Proteomes" id="UP001153069"/>
    </source>
</evidence>
<comment type="caution">
    <text evidence="3">The sequence shown here is derived from an EMBL/GenBank/DDBJ whole genome shotgun (WGS) entry which is preliminary data.</text>
</comment>
<evidence type="ECO:0000313" key="3">
    <source>
        <dbReference type="EMBL" id="CAB9510032.1"/>
    </source>
</evidence>
<gene>
    <name evidence="3" type="ORF">SEMRO_416_G138610.1</name>
</gene>
<keyword evidence="4" id="KW-1185">Reference proteome</keyword>
<dbReference type="OrthoDB" id="44374at2759"/>
<dbReference type="Gene3D" id="3.40.710.10">
    <property type="entry name" value="DD-peptidase/beta-lactamase superfamily"/>
    <property type="match status" value="1"/>
</dbReference>
<dbReference type="PANTHER" id="PTHR43283">
    <property type="entry name" value="BETA-LACTAMASE-RELATED"/>
    <property type="match status" value="1"/>
</dbReference>
<dbReference type="Proteomes" id="UP001153069">
    <property type="component" value="Unassembled WGS sequence"/>
</dbReference>
<evidence type="ECO:0000256" key="1">
    <source>
        <dbReference type="SAM" id="SignalP"/>
    </source>
</evidence>
<name>A0A9N8DW17_9STRA</name>
<dbReference type="AlphaFoldDB" id="A0A9N8DW17"/>
<dbReference type="SUPFAM" id="SSF56601">
    <property type="entry name" value="beta-lactamase/transpeptidase-like"/>
    <property type="match status" value="1"/>
</dbReference>
<dbReference type="InterPro" id="IPR001466">
    <property type="entry name" value="Beta-lactam-related"/>
</dbReference>